<name>A0A1I2AFP1_9ACTN</name>
<evidence type="ECO:0000259" key="7">
    <source>
        <dbReference type="Pfam" id="PF00482"/>
    </source>
</evidence>
<dbReference type="InterPro" id="IPR018076">
    <property type="entry name" value="T2SS_GspF_dom"/>
</dbReference>
<keyword evidence="5 6" id="KW-0472">Membrane</keyword>
<dbReference type="RefSeq" id="WP_092195827.1">
    <property type="nucleotide sequence ID" value="NZ_FOND01000003.1"/>
</dbReference>
<evidence type="ECO:0000256" key="5">
    <source>
        <dbReference type="ARBA" id="ARBA00023136"/>
    </source>
</evidence>
<dbReference type="GO" id="GO:0005886">
    <property type="term" value="C:plasma membrane"/>
    <property type="evidence" value="ECO:0007669"/>
    <property type="project" value="UniProtKB-SubCell"/>
</dbReference>
<evidence type="ECO:0000256" key="3">
    <source>
        <dbReference type="ARBA" id="ARBA00022692"/>
    </source>
</evidence>
<evidence type="ECO:0000313" key="9">
    <source>
        <dbReference type="Proteomes" id="UP000198589"/>
    </source>
</evidence>
<evidence type="ECO:0000256" key="4">
    <source>
        <dbReference type="ARBA" id="ARBA00022989"/>
    </source>
</evidence>
<evidence type="ECO:0000256" key="2">
    <source>
        <dbReference type="ARBA" id="ARBA00022475"/>
    </source>
</evidence>
<dbReference type="PANTHER" id="PTHR35007">
    <property type="entry name" value="INTEGRAL MEMBRANE PROTEIN-RELATED"/>
    <property type="match status" value="1"/>
</dbReference>
<dbReference type="PANTHER" id="PTHR35007:SF1">
    <property type="entry name" value="PILUS ASSEMBLY PROTEIN"/>
    <property type="match status" value="1"/>
</dbReference>
<comment type="subcellular location">
    <subcellularLocation>
        <location evidence="1">Cell membrane</location>
        <topology evidence="1">Multi-pass membrane protein</topology>
    </subcellularLocation>
</comment>
<accession>A0A1I2AFP1</accession>
<feature type="transmembrane region" description="Helical" evidence="6">
    <location>
        <begin position="275"/>
        <end position="296"/>
    </location>
</feature>
<evidence type="ECO:0000256" key="6">
    <source>
        <dbReference type="SAM" id="Phobius"/>
    </source>
</evidence>
<keyword evidence="4 6" id="KW-1133">Transmembrane helix</keyword>
<dbReference type="STRING" id="1798228.SAMN05216574_103302"/>
<dbReference type="OrthoDB" id="5243064at2"/>
<dbReference type="Pfam" id="PF00482">
    <property type="entry name" value="T2SSF"/>
    <property type="match status" value="1"/>
</dbReference>
<keyword evidence="2" id="KW-1003">Cell membrane</keyword>
<dbReference type="EMBL" id="FOND01000003">
    <property type="protein sequence ID" value="SFE42368.1"/>
    <property type="molecule type" value="Genomic_DNA"/>
</dbReference>
<feature type="transmembrane region" description="Helical" evidence="6">
    <location>
        <begin position="96"/>
        <end position="116"/>
    </location>
</feature>
<feature type="transmembrane region" description="Helical" evidence="6">
    <location>
        <begin position="6"/>
        <end position="25"/>
    </location>
</feature>
<reference evidence="9" key="1">
    <citation type="submission" date="2016-10" db="EMBL/GenBank/DDBJ databases">
        <authorList>
            <person name="Varghese N."/>
            <person name="Submissions S."/>
        </authorList>
    </citation>
    <scope>NUCLEOTIDE SEQUENCE [LARGE SCALE GENOMIC DNA]</scope>
    <source>
        <strain evidence="9">DSM 46838</strain>
    </source>
</reference>
<evidence type="ECO:0000256" key="1">
    <source>
        <dbReference type="ARBA" id="ARBA00004651"/>
    </source>
</evidence>
<feature type="domain" description="Type II secretion system protein GspF" evidence="7">
    <location>
        <begin position="162"/>
        <end position="289"/>
    </location>
</feature>
<evidence type="ECO:0000313" key="8">
    <source>
        <dbReference type="EMBL" id="SFE42368.1"/>
    </source>
</evidence>
<dbReference type="AlphaFoldDB" id="A0A1I2AFP1"/>
<protein>
    <recommendedName>
        <fullName evidence="7">Type II secretion system protein GspF domain-containing protein</fullName>
    </recommendedName>
</protein>
<dbReference type="Proteomes" id="UP000198589">
    <property type="component" value="Unassembled WGS sequence"/>
</dbReference>
<keyword evidence="9" id="KW-1185">Reference proteome</keyword>
<feature type="transmembrane region" description="Helical" evidence="6">
    <location>
        <begin position="122"/>
        <end position="140"/>
    </location>
</feature>
<proteinExistence type="predicted"/>
<gene>
    <name evidence="8" type="ORF">SAMN05216574_103302</name>
</gene>
<organism evidence="8 9">
    <name type="scientific">Blastococcus tunisiensis</name>
    <dbReference type="NCBI Taxonomy" id="1798228"/>
    <lineage>
        <taxon>Bacteria</taxon>
        <taxon>Bacillati</taxon>
        <taxon>Actinomycetota</taxon>
        <taxon>Actinomycetes</taxon>
        <taxon>Geodermatophilales</taxon>
        <taxon>Geodermatophilaceae</taxon>
        <taxon>Blastococcus</taxon>
    </lineage>
</organism>
<sequence>MTGLQTATLAGMLIAGGLVLAVRALRPAPPSLVAALEQLAAEPTVRTASAVTTSTRDRWDWLPVPVARALDGHLGVSDADLAIIGWTGAQLAARKLTLALAGLLTPSLFGLVFVLLDVPVPFVLPAATGLGIAAVGWFLPSAEAREAADKARVEFRSNLESFLTLVAGERRARGSVEQALEEAAEISGSMPFVRMRRAIRRAALSGRKPWGELRDLGEELQVAELRNLADIAAVAADGASVYNTLLASARTLRHAELSDARTEANQVSERMSRPLALLVTGLTLFVLVPFMLRMFGISS</sequence>
<keyword evidence="3 6" id="KW-0812">Transmembrane</keyword>